<protein>
    <recommendedName>
        <fullName evidence="3">C-type lectin domain-containing protein</fullName>
    </recommendedName>
</protein>
<dbReference type="Proteomes" id="UP001460270">
    <property type="component" value="Unassembled WGS sequence"/>
</dbReference>
<dbReference type="Gene3D" id="3.10.100.10">
    <property type="entry name" value="Mannose-Binding Protein A, subunit A"/>
    <property type="match status" value="4"/>
</dbReference>
<accession>A0AAW0NHY6</accession>
<dbReference type="SUPFAM" id="SSF56436">
    <property type="entry name" value="C-type lectin-like"/>
    <property type="match status" value="4"/>
</dbReference>
<evidence type="ECO:0000313" key="4">
    <source>
        <dbReference type="EMBL" id="KAK7893207.1"/>
    </source>
</evidence>
<dbReference type="InterPro" id="IPR016187">
    <property type="entry name" value="CTDL_fold"/>
</dbReference>
<feature type="compositionally biased region" description="Basic and acidic residues" evidence="1">
    <location>
        <begin position="483"/>
        <end position="507"/>
    </location>
</feature>
<dbReference type="EMBL" id="JBBPFD010000016">
    <property type="protein sequence ID" value="KAK7893207.1"/>
    <property type="molecule type" value="Genomic_DNA"/>
</dbReference>
<evidence type="ECO:0000256" key="1">
    <source>
        <dbReference type="SAM" id="MobiDB-lite"/>
    </source>
</evidence>
<feature type="region of interest" description="Disordered" evidence="1">
    <location>
        <begin position="475"/>
        <end position="507"/>
    </location>
</feature>
<proteinExistence type="predicted"/>
<feature type="domain" description="C-type lectin" evidence="3">
    <location>
        <begin position="190"/>
        <end position="316"/>
    </location>
</feature>
<dbReference type="InterPro" id="IPR001304">
    <property type="entry name" value="C-type_lectin-like"/>
</dbReference>
<keyword evidence="5" id="KW-1185">Reference proteome</keyword>
<gene>
    <name evidence="4" type="ORF">WMY93_022359</name>
</gene>
<keyword evidence="2" id="KW-0732">Signal</keyword>
<dbReference type="SMART" id="SM00034">
    <property type="entry name" value="CLECT"/>
    <property type="match status" value="2"/>
</dbReference>
<evidence type="ECO:0000259" key="3">
    <source>
        <dbReference type="PROSITE" id="PS50041"/>
    </source>
</evidence>
<comment type="caution">
    <text evidence="4">The sequence shown here is derived from an EMBL/GenBank/DDBJ whole genome shotgun (WGS) entry which is preliminary data.</text>
</comment>
<sequence>MAYCRTDILIIWFRLLRCSVVTEKKTWIEALEYCRSNHSDLASVASDREMSLIWRELSWRYRAGTYVWIGLRFLAGDWHWVDGQSLEFEAWGEGGKPWCPEKTSGCGALKWNVSNGNVEKKTWIEALEYCRSNHADLASVASDGEMALIWKALSLQNMTAACLDWAAFLAGDWHWVDGQPLEFEAWGDGVTSWKYVNVPIPMSWHLAQLYCEINYTDLAPITQLYCTTNYTDLAPVSNQRDRDDLHDLCAYKCWIGLMRNPVNPDVWEWSGGANVSANFWGEGEPNGRNSGENVAIMNKGEWYVSLPSLPHPFFCYKVHAVRQRKTWYEALDYCRQNHQDLASVASETELMLMGKELRKELSTQNIWIGLQFLAGEWVWVDGQTFSFESWGPNPKPTCRSIDYSCGAIKVSGVNQRVGRDVLLNVTGVYGGMPFIATGNSISLLLSQIITFDPFHAAVKSNMELETNITISQDKIKSKCPQNQDKKTQDQHKTRFKHPREQDKTESK</sequence>
<feature type="domain" description="C-type lectin" evidence="3">
    <location>
        <begin position="311"/>
        <end position="412"/>
    </location>
</feature>
<name>A0AAW0NHY6_9GOBI</name>
<evidence type="ECO:0000256" key="2">
    <source>
        <dbReference type="SAM" id="SignalP"/>
    </source>
</evidence>
<feature type="domain" description="C-type lectin" evidence="3">
    <location>
        <begin position="119"/>
        <end position="189"/>
    </location>
</feature>
<dbReference type="Pfam" id="PF00059">
    <property type="entry name" value="Lectin_C"/>
    <property type="match status" value="3"/>
</dbReference>
<feature type="domain" description="C-type lectin" evidence="3">
    <location>
        <begin position="17"/>
        <end position="112"/>
    </location>
</feature>
<evidence type="ECO:0000313" key="5">
    <source>
        <dbReference type="Proteomes" id="UP001460270"/>
    </source>
</evidence>
<feature type="chain" id="PRO_5043631666" description="C-type lectin domain-containing protein" evidence="2">
    <location>
        <begin position="19"/>
        <end position="507"/>
    </location>
</feature>
<feature type="signal peptide" evidence="2">
    <location>
        <begin position="1"/>
        <end position="18"/>
    </location>
</feature>
<organism evidence="4 5">
    <name type="scientific">Mugilogobius chulae</name>
    <name type="common">yellowstripe goby</name>
    <dbReference type="NCBI Taxonomy" id="88201"/>
    <lineage>
        <taxon>Eukaryota</taxon>
        <taxon>Metazoa</taxon>
        <taxon>Chordata</taxon>
        <taxon>Craniata</taxon>
        <taxon>Vertebrata</taxon>
        <taxon>Euteleostomi</taxon>
        <taxon>Actinopterygii</taxon>
        <taxon>Neopterygii</taxon>
        <taxon>Teleostei</taxon>
        <taxon>Neoteleostei</taxon>
        <taxon>Acanthomorphata</taxon>
        <taxon>Gobiaria</taxon>
        <taxon>Gobiiformes</taxon>
        <taxon>Gobioidei</taxon>
        <taxon>Gobiidae</taxon>
        <taxon>Gobionellinae</taxon>
        <taxon>Mugilogobius</taxon>
    </lineage>
</organism>
<dbReference type="PANTHER" id="PTHR45784">
    <property type="entry name" value="C-TYPE LECTIN DOMAIN FAMILY 20 MEMBER A-RELATED"/>
    <property type="match status" value="1"/>
</dbReference>
<dbReference type="PANTHER" id="PTHR45784:SF8">
    <property type="entry name" value="C-TYPE MANNOSE RECEPTOR 2-RELATED"/>
    <property type="match status" value="1"/>
</dbReference>
<dbReference type="PROSITE" id="PS50041">
    <property type="entry name" value="C_TYPE_LECTIN_2"/>
    <property type="match status" value="4"/>
</dbReference>
<reference evidence="5" key="1">
    <citation type="submission" date="2024-04" db="EMBL/GenBank/DDBJ databases">
        <title>Salinicola lusitanus LLJ914,a marine bacterium isolated from the Okinawa Trough.</title>
        <authorList>
            <person name="Li J."/>
        </authorList>
    </citation>
    <scope>NUCLEOTIDE SEQUENCE [LARGE SCALE GENOMIC DNA]</scope>
</reference>
<dbReference type="AlphaFoldDB" id="A0AAW0NHY6"/>
<dbReference type="InterPro" id="IPR016186">
    <property type="entry name" value="C-type_lectin-like/link_sf"/>
</dbReference>